<sequence length="169" mass="19329">MVWGFHSISMAGRCLMKETENQAGENIKVYTSFVTSSPELQHPCAQLLIEQEYSVTIPQLERKKVPKLDNMTTSAFRQLPRKATVAMNMHGPNQPLARLLEKFDSIRNLLDRSLHVGRFTLIRTTEPPARRRPLPAHVLDGRKYLPSRKRKSSKGQLIYILCRACASRD</sequence>
<name>A0A4C1TNS1_EUMVA</name>
<organism evidence="1 2">
    <name type="scientific">Eumeta variegata</name>
    <name type="common">Bagworm moth</name>
    <name type="synonym">Eumeta japonica</name>
    <dbReference type="NCBI Taxonomy" id="151549"/>
    <lineage>
        <taxon>Eukaryota</taxon>
        <taxon>Metazoa</taxon>
        <taxon>Ecdysozoa</taxon>
        <taxon>Arthropoda</taxon>
        <taxon>Hexapoda</taxon>
        <taxon>Insecta</taxon>
        <taxon>Pterygota</taxon>
        <taxon>Neoptera</taxon>
        <taxon>Endopterygota</taxon>
        <taxon>Lepidoptera</taxon>
        <taxon>Glossata</taxon>
        <taxon>Ditrysia</taxon>
        <taxon>Tineoidea</taxon>
        <taxon>Psychidae</taxon>
        <taxon>Oiketicinae</taxon>
        <taxon>Eumeta</taxon>
    </lineage>
</organism>
<evidence type="ECO:0000313" key="1">
    <source>
        <dbReference type="EMBL" id="GBP15391.1"/>
    </source>
</evidence>
<proteinExistence type="predicted"/>
<reference evidence="1 2" key="1">
    <citation type="journal article" date="2019" name="Commun. Biol.">
        <title>The bagworm genome reveals a unique fibroin gene that provides high tensile strength.</title>
        <authorList>
            <person name="Kono N."/>
            <person name="Nakamura H."/>
            <person name="Ohtoshi R."/>
            <person name="Tomita M."/>
            <person name="Numata K."/>
            <person name="Arakawa K."/>
        </authorList>
    </citation>
    <scope>NUCLEOTIDE SEQUENCE [LARGE SCALE GENOMIC DNA]</scope>
</reference>
<gene>
    <name evidence="1" type="ORF">EVAR_80565_1</name>
</gene>
<keyword evidence="2" id="KW-1185">Reference proteome</keyword>
<dbReference type="AlphaFoldDB" id="A0A4C1TNS1"/>
<accession>A0A4C1TNS1</accession>
<protein>
    <submittedName>
        <fullName evidence="1">Uncharacterized protein</fullName>
    </submittedName>
</protein>
<comment type="caution">
    <text evidence="1">The sequence shown here is derived from an EMBL/GenBank/DDBJ whole genome shotgun (WGS) entry which is preliminary data.</text>
</comment>
<dbReference type="Proteomes" id="UP000299102">
    <property type="component" value="Unassembled WGS sequence"/>
</dbReference>
<dbReference type="EMBL" id="BGZK01000071">
    <property type="protein sequence ID" value="GBP15391.1"/>
    <property type="molecule type" value="Genomic_DNA"/>
</dbReference>
<evidence type="ECO:0000313" key="2">
    <source>
        <dbReference type="Proteomes" id="UP000299102"/>
    </source>
</evidence>